<dbReference type="Gene3D" id="1.10.1200.120">
    <property type="entry name" value="Large-conductance mechanosensitive channel, MscL, domain 1"/>
    <property type="match status" value="1"/>
</dbReference>
<comment type="caution">
    <text evidence="6">The sequence shown here is derived from an EMBL/GenBank/DDBJ whole genome shotgun (WGS) entry which is preliminary data.</text>
</comment>
<organism evidence="6 7">
    <name type="scientific">miscellaneous Crenarchaeota group-15 archaeon DG-45</name>
    <dbReference type="NCBI Taxonomy" id="1685127"/>
    <lineage>
        <taxon>Archaea</taxon>
        <taxon>Candidatus Bathyarchaeota</taxon>
        <taxon>MCG-15</taxon>
    </lineage>
</organism>
<evidence type="ECO:0000256" key="3">
    <source>
        <dbReference type="ARBA" id="ARBA00022989"/>
    </source>
</evidence>
<dbReference type="GO" id="GO:0016020">
    <property type="term" value="C:membrane"/>
    <property type="evidence" value="ECO:0007669"/>
    <property type="project" value="UniProtKB-SubCell"/>
</dbReference>
<feature type="transmembrane region" description="Helical" evidence="5">
    <location>
        <begin position="12"/>
        <end position="42"/>
    </location>
</feature>
<keyword evidence="2 5" id="KW-0812">Transmembrane</keyword>
<dbReference type="EMBL" id="LFWZ01000019">
    <property type="protein sequence ID" value="KON30898.1"/>
    <property type="molecule type" value="Genomic_DNA"/>
</dbReference>
<gene>
    <name evidence="6" type="ORF">AC482_02730</name>
</gene>
<evidence type="ECO:0000256" key="1">
    <source>
        <dbReference type="ARBA" id="ARBA00004141"/>
    </source>
</evidence>
<evidence type="ECO:0000313" key="7">
    <source>
        <dbReference type="Proteomes" id="UP000037210"/>
    </source>
</evidence>
<dbReference type="Proteomes" id="UP000037210">
    <property type="component" value="Unassembled WGS sequence"/>
</dbReference>
<feature type="transmembrane region" description="Helical" evidence="5">
    <location>
        <begin position="62"/>
        <end position="82"/>
    </location>
</feature>
<dbReference type="InterPro" id="IPR037673">
    <property type="entry name" value="MSC/AndL"/>
</dbReference>
<evidence type="ECO:0000256" key="2">
    <source>
        <dbReference type="ARBA" id="ARBA00022692"/>
    </source>
</evidence>
<proteinExistence type="predicted"/>
<sequence length="91" mass="9495">MEFLNKYGVIGLAVAFIIGGAAGRLVSAIVGDMIMPILTFFIPGGGWEQAVLDLGPVQLAVGHLAGAVIDFLVIALVVFVLMRQLAKTGIK</sequence>
<evidence type="ECO:0000313" key="6">
    <source>
        <dbReference type="EMBL" id="KON30898.1"/>
    </source>
</evidence>
<name>A0A0M0BQP0_9ARCH</name>
<keyword evidence="3 5" id="KW-1133">Transmembrane helix</keyword>
<keyword evidence="4 5" id="KW-0472">Membrane</keyword>
<dbReference type="PANTHER" id="PTHR30266">
    <property type="entry name" value="MECHANOSENSITIVE CHANNEL MSCL"/>
    <property type="match status" value="1"/>
</dbReference>
<comment type="subcellular location">
    <subcellularLocation>
        <location evidence="1">Membrane</location>
        <topology evidence="1">Multi-pass membrane protein</topology>
    </subcellularLocation>
</comment>
<evidence type="ECO:0008006" key="8">
    <source>
        <dbReference type="Google" id="ProtNLM"/>
    </source>
</evidence>
<reference evidence="6 7" key="1">
    <citation type="submission" date="2015-06" db="EMBL/GenBank/DDBJ databases">
        <title>New insights into the roles of widespread benthic archaea in carbon and nitrogen cycling.</title>
        <authorList>
            <person name="Lazar C.S."/>
            <person name="Baker B.J."/>
            <person name="Seitz K.W."/>
            <person name="Hyde A.S."/>
            <person name="Dick G.J."/>
            <person name="Hinrichs K.-U."/>
            <person name="Teske A.P."/>
        </authorList>
    </citation>
    <scope>NUCLEOTIDE SEQUENCE [LARGE SCALE GENOMIC DNA]</scope>
    <source>
        <strain evidence="6">DG-45</strain>
    </source>
</reference>
<dbReference type="SUPFAM" id="SSF81330">
    <property type="entry name" value="Gated mechanosensitive channel"/>
    <property type="match status" value="1"/>
</dbReference>
<dbReference type="Pfam" id="PF01741">
    <property type="entry name" value="MscL"/>
    <property type="match status" value="1"/>
</dbReference>
<dbReference type="GO" id="GO:0008381">
    <property type="term" value="F:mechanosensitive monoatomic ion channel activity"/>
    <property type="evidence" value="ECO:0007669"/>
    <property type="project" value="TreeGrafter"/>
</dbReference>
<dbReference type="InterPro" id="IPR036019">
    <property type="entry name" value="MscL_channel"/>
</dbReference>
<protein>
    <recommendedName>
        <fullName evidence="8">Mechanosensitive ion channel protein MscL</fullName>
    </recommendedName>
</protein>
<dbReference type="AlphaFoldDB" id="A0A0M0BQP0"/>
<evidence type="ECO:0000256" key="5">
    <source>
        <dbReference type="SAM" id="Phobius"/>
    </source>
</evidence>
<accession>A0A0M0BQP0</accession>
<dbReference type="PANTHER" id="PTHR30266:SF2">
    <property type="entry name" value="LARGE-CONDUCTANCE MECHANOSENSITIVE CHANNEL"/>
    <property type="match status" value="1"/>
</dbReference>
<evidence type="ECO:0000256" key="4">
    <source>
        <dbReference type="ARBA" id="ARBA00023136"/>
    </source>
</evidence>